<dbReference type="GO" id="GO:0005737">
    <property type="term" value="C:cytoplasm"/>
    <property type="evidence" value="ECO:0007669"/>
    <property type="project" value="UniProtKB-SubCell"/>
</dbReference>
<comment type="subcellular location">
    <subcellularLocation>
        <location evidence="2 9">Cytoplasm</location>
    </subcellularLocation>
</comment>
<dbReference type="Proteomes" id="UP000005697">
    <property type="component" value="Unassembled WGS sequence"/>
</dbReference>
<comment type="similarity">
    <text evidence="8">Belongs to the Maf family. YceF subfamily.</text>
</comment>
<sequence>MKHIILASNSPRRRELLAGLGLDFEVRVLPDIPEEYPQELPAKEVAGFIAREKADAYRGTIGQNDLVITADTVVVVGNEILGKPKDAEDARRMLRLISGRTHQVVTGVCLLTEEKERNFSVTTDVSFRQLSEKEINYYIERYKPFDKAGAYGIQEWIGYVGVTSISGSYFNVMGLPVQRVWEEIKKLGYEDGPSSCRKDAE</sequence>
<dbReference type="GO" id="GO:0009117">
    <property type="term" value="P:nucleotide metabolic process"/>
    <property type="evidence" value="ECO:0007669"/>
    <property type="project" value="UniProtKB-KW"/>
</dbReference>
<dbReference type="eggNOG" id="COG0424">
    <property type="taxonomic scope" value="Bacteria"/>
</dbReference>
<evidence type="ECO:0000256" key="1">
    <source>
        <dbReference type="ARBA" id="ARBA00001968"/>
    </source>
</evidence>
<evidence type="ECO:0000256" key="9">
    <source>
        <dbReference type="HAMAP-Rule" id="MF_00528"/>
    </source>
</evidence>
<dbReference type="FunFam" id="3.90.950.10:FF:000005">
    <property type="entry name" value="7-methyl-GTP pyrophosphatase"/>
    <property type="match status" value="1"/>
</dbReference>
<dbReference type="STRING" id="888743.HMPREF9141_1553"/>
<dbReference type="GO" id="GO:0036221">
    <property type="term" value="F:UTP diphosphatase activity"/>
    <property type="evidence" value="ECO:0007669"/>
    <property type="project" value="RHEA"/>
</dbReference>
<keyword evidence="11" id="KW-1185">Reference proteome</keyword>
<reference evidence="10 11" key="1">
    <citation type="submission" date="2011-01" db="EMBL/GenBank/DDBJ databases">
        <authorList>
            <person name="Muzny D."/>
            <person name="Qin X."/>
            <person name="Deng J."/>
            <person name="Jiang H."/>
            <person name="Liu Y."/>
            <person name="Qu J."/>
            <person name="Song X.-Z."/>
            <person name="Zhang L."/>
            <person name="Thornton R."/>
            <person name="Coyle M."/>
            <person name="Francisco L."/>
            <person name="Jackson L."/>
            <person name="Javaid M."/>
            <person name="Korchina V."/>
            <person name="Kovar C."/>
            <person name="Mata R."/>
            <person name="Mathew T."/>
            <person name="Ngo R."/>
            <person name="Nguyen L."/>
            <person name="Nguyen N."/>
            <person name="Okwuonu G."/>
            <person name="Ongeri F."/>
            <person name="Pham C."/>
            <person name="Simmons D."/>
            <person name="Wilczek-Boney K."/>
            <person name="Hale W."/>
            <person name="Jakkamsetti A."/>
            <person name="Pham P."/>
            <person name="Ruth R."/>
            <person name="San Lucas F."/>
            <person name="Warren J."/>
            <person name="Zhang J."/>
            <person name="Zhao Z."/>
            <person name="Zhou C."/>
            <person name="Zhu D."/>
            <person name="Lee S."/>
            <person name="Bess C."/>
            <person name="Blankenburg K."/>
            <person name="Forbes L."/>
            <person name="Fu Q."/>
            <person name="Gubbala S."/>
            <person name="Hirani K."/>
            <person name="Jayaseelan J.C."/>
            <person name="Lara F."/>
            <person name="Munidasa M."/>
            <person name="Palculict T."/>
            <person name="Patil S."/>
            <person name="Pu L.-L."/>
            <person name="Saada N."/>
            <person name="Tang L."/>
            <person name="Weissenberger G."/>
            <person name="Zhu Y."/>
            <person name="Hemphill L."/>
            <person name="Shang Y."/>
            <person name="Youmans B."/>
            <person name="Ayvaz T."/>
            <person name="Ross M."/>
            <person name="Santibanez J."/>
            <person name="Aqrawi P."/>
            <person name="Gross S."/>
            <person name="Joshi V."/>
            <person name="Fowler G."/>
            <person name="Nazareth L."/>
            <person name="Reid J."/>
            <person name="Worley K."/>
            <person name="Petrosino J."/>
            <person name="Highlander S."/>
            <person name="Gibbs R."/>
        </authorList>
    </citation>
    <scope>NUCLEOTIDE SEQUENCE [LARGE SCALE GENOMIC DNA]</scope>
    <source>
        <strain evidence="10 11">DSM 16608</strain>
    </source>
</reference>
<feature type="active site" description="Proton acceptor" evidence="9">
    <location>
        <position position="71"/>
    </location>
</feature>
<comment type="catalytic activity">
    <reaction evidence="6">
        <text>N(7)-methyl-GTP + H2O = N(7)-methyl-GMP + diphosphate + H(+)</text>
        <dbReference type="Rhea" id="RHEA:58744"/>
        <dbReference type="ChEBI" id="CHEBI:15377"/>
        <dbReference type="ChEBI" id="CHEBI:15378"/>
        <dbReference type="ChEBI" id="CHEBI:33019"/>
        <dbReference type="ChEBI" id="CHEBI:58285"/>
        <dbReference type="ChEBI" id="CHEBI:87133"/>
    </reaction>
</comment>
<evidence type="ECO:0000256" key="3">
    <source>
        <dbReference type="ARBA" id="ARBA00022490"/>
    </source>
</evidence>
<dbReference type="OrthoDB" id="9807767at2"/>
<evidence type="ECO:0000313" key="10">
    <source>
        <dbReference type="EMBL" id="EGC19905.1"/>
    </source>
</evidence>
<evidence type="ECO:0000313" key="11">
    <source>
        <dbReference type="Proteomes" id="UP000005697"/>
    </source>
</evidence>
<name>F0F7I6_9BACT</name>
<evidence type="ECO:0000256" key="4">
    <source>
        <dbReference type="ARBA" id="ARBA00022801"/>
    </source>
</evidence>
<comment type="catalytic activity">
    <reaction evidence="9">
        <text>dTTP + H2O = dTMP + diphosphate + H(+)</text>
        <dbReference type="Rhea" id="RHEA:28534"/>
        <dbReference type="ChEBI" id="CHEBI:15377"/>
        <dbReference type="ChEBI" id="CHEBI:15378"/>
        <dbReference type="ChEBI" id="CHEBI:33019"/>
        <dbReference type="ChEBI" id="CHEBI:37568"/>
        <dbReference type="ChEBI" id="CHEBI:63528"/>
        <dbReference type="EC" id="3.6.1.9"/>
    </reaction>
</comment>
<dbReference type="EC" id="3.6.1.9" evidence="9"/>
<proteinExistence type="inferred from homology"/>
<dbReference type="InterPro" id="IPR029001">
    <property type="entry name" value="ITPase-like_fam"/>
</dbReference>
<evidence type="ECO:0000256" key="8">
    <source>
        <dbReference type="ARBA" id="ARBA00060749"/>
    </source>
</evidence>
<dbReference type="CDD" id="cd00555">
    <property type="entry name" value="Maf"/>
    <property type="match status" value="1"/>
</dbReference>
<evidence type="ECO:0000256" key="2">
    <source>
        <dbReference type="ARBA" id="ARBA00004496"/>
    </source>
</evidence>
<organism evidence="10 11">
    <name type="scientific">Prevotella multiformis DSM 16608</name>
    <dbReference type="NCBI Taxonomy" id="888743"/>
    <lineage>
        <taxon>Bacteria</taxon>
        <taxon>Pseudomonadati</taxon>
        <taxon>Bacteroidota</taxon>
        <taxon>Bacteroidia</taxon>
        <taxon>Bacteroidales</taxon>
        <taxon>Prevotellaceae</taxon>
        <taxon>Prevotella</taxon>
    </lineage>
</organism>
<accession>F0F7I6</accession>
<comment type="cofactor">
    <cofactor evidence="1 9">
        <name>a divalent metal cation</name>
        <dbReference type="ChEBI" id="CHEBI:60240"/>
    </cofactor>
</comment>
<dbReference type="AlphaFoldDB" id="F0F7I6"/>
<evidence type="ECO:0000256" key="7">
    <source>
        <dbReference type="ARBA" id="ARBA00053369"/>
    </source>
</evidence>
<dbReference type="Gene3D" id="3.90.950.10">
    <property type="match status" value="1"/>
</dbReference>
<feature type="site" description="Important for substrate specificity" evidence="9">
    <location>
        <position position="12"/>
    </location>
</feature>
<dbReference type="HOGENOM" id="CLU_040416_0_0_10"/>
<dbReference type="PANTHER" id="PTHR43213">
    <property type="entry name" value="BIFUNCTIONAL DTTP/UTP PYROPHOSPHATASE/METHYLTRANSFERASE PROTEIN-RELATED"/>
    <property type="match status" value="1"/>
</dbReference>
<comment type="catalytic activity">
    <reaction evidence="9">
        <text>UTP + H2O = UMP + diphosphate + H(+)</text>
        <dbReference type="Rhea" id="RHEA:29395"/>
        <dbReference type="ChEBI" id="CHEBI:15377"/>
        <dbReference type="ChEBI" id="CHEBI:15378"/>
        <dbReference type="ChEBI" id="CHEBI:33019"/>
        <dbReference type="ChEBI" id="CHEBI:46398"/>
        <dbReference type="ChEBI" id="CHEBI:57865"/>
        <dbReference type="EC" id="3.6.1.9"/>
    </reaction>
</comment>
<dbReference type="EMBL" id="AEWX01000023">
    <property type="protein sequence ID" value="EGC19905.1"/>
    <property type="molecule type" value="Genomic_DNA"/>
</dbReference>
<feature type="site" description="Important for substrate specificity" evidence="9">
    <location>
        <position position="154"/>
    </location>
</feature>
<dbReference type="RefSeq" id="WP_007366307.1">
    <property type="nucleotide sequence ID" value="NZ_GL872282.1"/>
</dbReference>
<dbReference type="SUPFAM" id="SSF52972">
    <property type="entry name" value="ITPase-like"/>
    <property type="match status" value="1"/>
</dbReference>
<comment type="function">
    <text evidence="9">Nucleoside triphosphate pyrophosphatase that hydrolyzes dTTP and UTP. May have a dual role in cell division arrest and in preventing the incorporation of modified nucleotides into cellular nucleic acids.</text>
</comment>
<dbReference type="NCBIfam" id="TIGR00172">
    <property type="entry name" value="maf"/>
    <property type="match status" value="1"/>
</dbReference>
<dbReference type="HAMAP" id="MF_00528">
    <property type="entry name" value="Maf"/>
    <property type="match status" value="1"/>
</dbReference>
<dbReference type="PANTHER" id="PTHR43213:SF5">
    <property type="entry name" value="BIFUNCTIONAL DTTP_UTP PYROPHOSPHATASE_METHYLTRANSFERASE PROTEIN-RELATED"/>
    <property type="match status" value="1"/>
</dbReference>
<gene>
    <name evidence="10" type="primary">maf</name>
    <name evidence="10" type="ORF">HMPREF9141_1553</name>
</gene>
<dbReference type="InterPro" id="IPR003697">
    <property type="entry name" value="Maf-like"/>
</dbReference>
<comment type="caution">
    <text evidence="10">The sequence shown here is derived from an EMBL/GenBank/DDBJ whole genome shotgun (WGS) entry which is preliminary data.</text>
</comment>
<evidence type="ECO:0000256" key="5">
    <source>
        <dbReference type="ARBA" id="ARBA00023080"/>
    </source>
</evidence>
<keyword evidence="3 9" id="KW-0963">Cytoplasm</keyword>
<keyword evidence="5 9" id="KW-0546">Nucleotide metabolism</keyword>
<keyword evidence="4 9" id="KW-0378">Hydrolase</keyword>
<comment type="similarity">
    <text evidence="9">Belongs to the Maf family. YhdE subfamily.</text>
</comment>
<dbReference type="GO" id="GO:0036218">
    <property type="term" value="F:dTTP diphosphatase activity"/>
    <property type="evidence" value="ECO:0007669"/>
    <property type="project" value="RHEA"/>
</dbReference>
<dbReference type="Pfam" id="PF02545">
    <property type="entry name" value="Maf"/>
    <property type="match status" value="1"/>
</dbReference>
<comment type="function">
    <text evidence="7">Nucleoside triphosphate pyrophosphatase that hydrolyzes 7-methyl-GTP (m(7)GTP). May have a dual role in cell division arrest and in preventing the incorporation of modified nucleotides into cellular nucleic acids.</text>
</comment>
<protein>
    <recommendedName>
        <fullName evidence="9">dTTP/UTP pyrophosphatase</fullName>
        <shortName evidence="9">dTTPase/UTPase</shortName>
        <ecNumber evidence="9">3.6.1.9</ecNumber>
    </recommendedName>
    <alternativeName>
        <fullName evidence="9">Nucleoside triphosphate pyrophosphatase</fullName>
    </alternativeName>
    <alternativeName>
        <fullName evidence="9">Nucleotide pyrophosphatase</fullName>
        <shortName evidence="9">Nucleotide PPase</shortName>
    </alternativeName>
</protein>
<evidence type="ECO:0000256" key="6">
    <source>
        <dbReference type="ARBA" id="ARBA00050213"/>
    </source>
</evidence>
<dbReference type="PIRSF" id="PIRSF006305">
    <property type="entry name" value="Maf"/>
    <property type="match status" value="1"/>
</dbReference>
<feature type="site" description="Important for substrate specificity" evidence="9">
    <location>
        <position position="72"/>
    </location>
</feature>
<comment type="caution">
    <text evidence="9">Lacks conserved residue(s) required for the propagation of feature annotation.</text>
</comment>